<protein>
    <submittedName>
        <fullName evidence="2">Uncharacterized protein</fullName>
    </submittedName>
</protein>
<evidence type="ECO:0000313" key="3">
    <source>
        <dbReference type="Proteomes" id="UP000735302"/>
    </source>
</evidence>
<sequence>MSLEGENMPYWTLESREPMRLWLDPSSIMSSSDASTIMITFDDHKSMMGVYYLFRRTLASASLISLLMAATWEDSHWTTVRTPSTLRKESARRTSAQLDPPKAWANHGNW</sequence>
<name>A0AAV4BV03_9GAST</name>
<comment type="caution">
    <text evidence="2">The sequence shown here is derived from an EMBL/GenBank/DDBJ whole genome shotgun (WGS) entry which is preliminary data.</text>
</comment>
<proteinExistence type="predicted"/>
<gene>
    <name evidence="2" type="ORF">PoB_004935200</name>
</gene>
<reference evidence="2 3" key="1">
    <citation type="journal article" date="2021" name="Elife">
        <title>Chloroplast acquisition without the gene transfer in kleptoplastic sea slugs, Plakobranchus ocellatus.</title>
        <authorList>
            <person name="Maeda T."/>
            <person name="Takahashi S."/>
            <person name="Yoshida T."/>
            <person name="Shimamura S."/>
            <person name="Takaki Y."/>
            <person name="Nagai Y."/>
            <person name="Toyoda A."/>
            <person name="Suzuki Y."/>
            <person name="Arimoto A."/>
            <person name="Ishii H."/>
            <person name="Satoh N."/>
            <person name="Nishiyama T."/>
            <person name="Hasebe M."/>
            <person name="Maruyama T."/>
            <person name="Minagawa J."/>
            <person name="Obokata J."/>
            <person name="Shigenobu S."/>
        </authorList>
    </citation>
    <scope>NUCLEOTIDE SEQUENCE [LARGE SCALE GENOMIC DNA]</scope>
</reference>
<dbReference type="Proteomes" id="UP000735302">
    <property type="component" value="Unassembled WGS sequence"/>
</dbReference>
<organism evidence="2 3">
    <name type="scientific">Plakobranchus ocellatus</name>
    <dbReference type="NCBI Taxonomy" id="259542"/>
    <lineage>
        <taxon>Eukaryota</taxon>
        <taxon>Metazoa</taxon>
        <taxon>Spiralia</taxon>
        <taxon>Lophotrochozoa</taxon>
        <taxon>Mollusca</taxon>
        <taxon>Gastropoda</taxon>
        <taxon>Heterobranchia</taxon>
        <taxon>Euthyneura</taxon>
        <taxon>Panpulmonata</taxon>
        <taxon>Sacoglossa</taxon>
        <taxon>Placobranchoidea</taxon>
        <taxon>Plakobranchidae</taxon>
        <taxon>Plakobranchus</taxon>
    </lineage>
</organism>
<accession>A0AAV4BV03</accession>
<evidence type="ECO:0000313" key="2">
    <source>
        <dbReference type="EMBL" id="GFO22847.1"/>
    </source>
</evidence>
<dbReference type="EMBL" id="BLXT01005456">
    <property type="protein sequence ID" value="GFO22847.1"/>
    <property type="molecule type" value="Genomic_DNA"/>
</dbReference>
<evidence type="ECO:0000256" key="1">
    <source>
        <dbReference type="SAM" id="MobiDB-lite"/>
    </source>
</evidence>
<keyword evidence="3" id="KW-1185">Reference proteome</keyword>
<feature type="region of interest" description="Disordered" evidence="1">
    <location>
        <begin position="83"/>
        <end position="110"/>
    </location>
</feature>
<dbReference type="AlphaFoldDB" id="A0AAV4BV03"/>